<name>A0ABP0KXW1_9DINO</name>
<reference evidence="2 3" key="1">
    <citation type="submission" date="2024-02" db="EMBL/GenBank/DDBJ databases">
        <authorList>
            <person name="Chen Y."/>
            <person name="Shah S."/>
            <person name="Dougan E. K."/>
            <person name="Thang M."/>
            <person name="Chan C."/>
        </authorList>
    </citation>
    <scope>NUCLEOTIDE SEQUENCE [LARGE SCALE GENOMIC DNA]</scope>
</reference>
<sequence>MATEESNDHDDFFFLECCTRGRCDETGTAVAKLPEWNRNGLEVDEDDEEEIAITLRGKRNHAETRMASVESWSSMGRLRPKDLDFSELTREGQHLRIKRENRGINFEQLKKILVFVKKRCDKEEAIRGWYDHLTGEQLFYRSMTLAQLQYWLIHPLSLRYQCSYVEAIAKKDYAQLPAWFVGHSWDEPVVDFVRRVMKNGTLGAGDAFWCLPFATRASPSGWQCQEMLVSGELSVEPFRTLQHLKIQVRHCSRNSLEELQHFLPVELDSLELVISDSPKLLDLGALLHSAAAAHTQRTVLAPLRHLHLRVEHSTTQLASVELFGRSLRAMQLQVLELSLSGCDLSRLGGTAGGATDTALLPLPQLEELTVDVSGCRKLEALEILSGESQALRKIHLRLADCLMLTTLEDLLRPLGSLKAWTDLELNVAGCECLRSLGELSQHLRAQEALERLRLNLSGCISLPEQIFQDLDATLRDLEELDGTRDVLVVGSLTFGQGQGTLVTL</sequence>
<proteinExistence type="predicted"/>
<keyword evidence="3" id="KW-1185">Reference proteome</keyword>
<accession>A0ABP0KXW1</accession>
<dbReference type="GO" id="GO:0016853">
    <property type="term" value="F:isomerase activity"/>
    <property type="evidence" value="ECO:0007669"/>
    <property type="project" value="UniProtKB-KW"/>
</dbReference>
<comment type="caution">
    <text evidence="2">The sequence shown here is derived from an EMBL/GenBank/DDBJ whole genome shotgun (WGS) entry which is preliminary data.</text>
</comment>
<evidence type="ECO:0000313" key="2">
    <source>
        <dbReference type="EMBL" id="CAK9031752.1"/>
    </source>
</evidence>
<organism evidence="2 3">
    <name type="scientific">Durusdinium trenchii</name>
    <dbReference type="NCBI Taxonomy" id="1381693"/>
    <lineage>
        <taxon>Eukaryota</taxon>
        <taxon>Sar</taxon>
        <taxon>Alveolata</taxon>
        <taxon>Dinophyceae</taxon>
        <taxon>Suessiales</taxon>
        <taxon>Symbiodiniaceae</taxon>
        <taxon>Durusdinium</taxon>
    </lineage>
</organism>
<protein>
    <submittedName>
        <fullName evidence="2">Peptidylprolyl isomerase</fullName>
    </submittedName>
</protein>
<gene>
    <name evidence="1" type="ORF">SCF082_LOCUS19765</name>
    <name evidence="2" type="ORF">SCF082_LOCUS19773</name>
</gene>
<evidence type="ECO:0000313" key="3">
    <source>
        <dbReference type="Proteomes" id="UP001642464"/>
    </source>
</evidence>
<dbReference type="SUPFAM" id="SSF52047">
    <property type="entry name" value="RNI-like"/>
    <property type="match status" value="1"/>
</dbReference>
<dbReference type="Proteomes" id="UP001642464">
    <property type="component" value="Unassembled WGS sequence"/>
</dbReference>
<dbReference type="EMBL" id="CAXAMM010013592">
    <property type="protein sequence ID" value="CAK9031752.1"/>
    <property type="molecule type" value="Genomic_DNA"/>
</dbReference>
<dbReference type="EMBL" id="CAXAMM010013581">
    <property type="protein sequence ID" value="CAK9031733.1"/>
    <property type="molecule type" value="Genomic_DNA"/>
</dbReference>
<evidence type="ECO:0000313" key="1">
    <source>
        <dbReference type="EMBL" id="CAK9031733.1"/>
    </source>
</evidence>
<keyword evidence="2" id="KW-0413">Isomerase</keyword>